<dbReference type="InterPro" id="IPR057929">
    <property type="entry name" value="RamC_N"/>
</dbReference>
<dbReference type="OrthoDB" id="9813021at2"/>
<dbReference type="GO" id="GO:0005975">
    <property type="term" value="P:carbohydrate metabolic process"/>
    <property type="evidence" value="ECO:0007669"/>
    <property type="project" value="InterPro"/>
</dbReference>
<reference evidence="2 3" key="1">
    <citation type="submission" date="2018-08" db="EMBL/GenBank/DDBJ databases">
        <title>Meiothermus terrae DSM 26712 genome sequencing project.</title>
        <authorList>
            <person name="Da Costa M.S."/>
            <person name="Albuquerque L."/>
            <person name="Raposo P."/>
            <person name="Froufe H.J.C."/>
            <person name="Barroso C.S."/>
            <person name="Egas C."/>
        </authorList>
    </citation>
    <scope>NUCLEOTIDE SEQUENCE [LARGE SCALE GENOMIC DNA]</scope>
    <source>
        <strain evidence="2 3">DSM 26712</strain>
    </source>
</reference>
<dbReference type="Gene3D" id="1.10.510.10">
    <property type="entry name" value="Transferase(Phosphotransferase) domain 1"/>
    <property type="match status" value="1"/>
</dbReference>
<dbReference type="InterPro" id="IPR000719">
    <property type="entry name" value="Prot_kinase_dom"/>
</dbReference>
<dbReference type="PRINTS" id="PR01950">
    <property type="entry name" value="LANCSUPER"/>
</dbReference>
<dbReference type="RefSeq" id="WP_119316062.1">
    <property type="nucleotide sequence ID" value="NZ_QXDL01000168.1"/>
</dbReference>
<dbReference type="InterPro" id="IPR011009">
    <property type="entry name" value="Kinase-like_dom_sf"/>
</dbReference>
<dbReference type="PROSITE" id="PS00109">
    <property type="entry name" value="PROTEIN_KINASE_TYR"/>
    <property type="match status" value="1"/>
</dbReference>
<organism evidence="2 3">
    <name type="scientific">Calidithermus terrae</name>
    <dbReference type="NCBI Taxonomy" id="1408545"/>
    <lineage>
        <taxon>Bacteria</taxon>
        <taxon>Thermotogati</taxon>
        <taxon>Deinococcota</taxon>
        <taxon>Deinococci</taxon>
        <taxon>Thermales</taxon>
        <taxon>Thermaceae</taxon>
        <taxon>Calidithermus</taxon>
    </lineage>
</organism>
<dbReference type="AlphaFoldDB" id="A0A399EGV6"/>
<dbReference type="SUPFAM" id="SSF56112">
    <property type="entry name" value="Protein kinase-like (PK-like)"/>
    <property type="match status" value="1"/>
</dbReference>
<sequence>MEWELEPLLLAAHPEFYEKPDRIPISYEHLEVVRRLVPPSWEVIRSEVWIFATPPNYPVRLQGWKIHLSSALGRSLEVLERACRVCVELNLAFKCVSDPGLLTRMNSKGYPRPAACKFIVVYPNSDEQFKHVCEVLYEEFKGFEGPYVLSDRRYKDSKVVHYRYGAFLGKAELSLDGTAAQQLVDPHGNIVPDLRVPYWHCPAWVTDPFDPGEEDEGPTETLTLGRGRFVVEGALSFSTSGGVYRATDSMTGGAVVIKEARPYTSENVGDGLDAVGRLRKEWRLLAKLAPTELVPAPVALFEEGEHLFLAEEFVEGMDLVTFVMGHNPVISRINPSPDDRRRYLEEIGKVWYHLALAMLEFKRHNVLHCDLSVRNVVLTDPKRGTVKLIDLESSVECGVDAFNRFSTPGFASQRHFQEGARDWADDAYSLGAIFLHNLLPGNLMFQLEPAAAGRFLDRAAAYFGLPKQVHGAIAGLLSPDPAERPTVEEVVRVLEDGVVPLEPQDLDTLPPEDVLESVVDRAVEYILSSADSSRDTRLFPGDIASRQSNPLSVAYGVAGVVHALKTIGKPVPGWALAWVLDKGYRHLNAERMTPGLYLGLCGVSWVLREQGLEDLADRLLRLASRHPLLFEESSLFYGTSGYGLACLAAYERTRQQRWLDEADRAGREIRQRAVENRETLWTSQKLQKYTGYARGGSGVALFLLYLAHATQDAAYLELGKEALEWDLRHVMPYPEMPDVDSLKRDPNDPDDNVVSHYWVDGSAGVVTALLRYWRYTGETRYKGVLDRLIPDCCRWYTAFPNLFQGLAGLGNTLLDVYEFTGDPRFLQEAYRTADGILLFRVERLSGLAFPGQQLLRISTDFGTGSAGIIAFLDRLRRALRGERTENFNFMLDSLVPEFIRAAEPVQTAGSA</sequence>
<gene>
    <name evidence="2" type="ORF">Mterra_03114</name>
</gene>
<name>A0A399EGV6_9DEIN</name>
<evidence type="ECO:0000313" key="2">
    <source>
        <dbReference type="EMBL" id="RIH81511.1"/>
    </source>
</evidence>
<dbReference type="EMBL" id="QXDL01000168">
    <property type="protein sequence ID" value="RIH81511.1"/>
    <property type="molecule type" value="Genomic_DNA"/>
</dbReference>
<dbReference type="PANTHER" id="PTHR44167:SF24">
    <property type="entry name" value="SERINE_THREONINE-PROTEIN KINASE CHK2"/>
    <property type="match status" value="1"/>
</dbReference>
<dbReference type="Proteomes" id="UP000265715">
    <property type="component" value="Unassembled WGS sequence"/>
</dbReference>
<dbReference type="PANTHER" id="PTHR44167">
    <property type="entry name" value="OVARIAN-SPECIFIC SERINE/THREONINE-PROTEIN KINASE LOK-RELATED"/>
    <property type="match status" value="1"/>
</dbReference>
<keyword evidence="3" id="KW-1185">Reference proteome</keyword>
<dbReference type="Pfam" id="PF05147">
    <property type="entry name" value="LANC_like"/>
    <property type="match status" value="1"/>
</dbReference>
<dbReference type="InterPro" id="IPR053524">
    <property type="entry name" value="Aerial_hyphae_peptide-synth"/>
</dbReference>
<comment type="caution">
    <text evidence="2">The sequence shown here is derived from an EMBL/GenBank/DDBJ whole genome shotgun (WGS) entry which is preliminary data.</text>
</comment>
<dbReference type="Pfam" id="PF00069">
    <property type="entry name" value="Pkinase"/>
    <property type="match status" value="1"/>
</dbReference>
<dbReference type="InterPro" id="IPR058053">
    <property type="entry name" value="RamC_C"/>
</dbReference>
<dbReference type="CDD" id="cd04791">
    <property type="entry name" value="LanC_SerThrkinase"/>
    <property type="match status" value="1"/>
</dbReference>
<dbReference type="Pfam" id="PF25816">
    <property type="entry name" value="RamC_N"/>
    <property type="match status" value="1"/>
</dbReference>
<evidence type="ECO:0000259" key="1">
    <source>
        <dbReference type="PROSITE" id="PS50011"/>
    </source>
</evidence>
<dbReference type="PROSITE" id="PS50011">
    <property type="entry name" value="PROTEIN_KINASE_DOM"/>
    <property type="match status" value="1"/>
</dbReference>
<dbReference type="Gene3D" id="1.50.10.10">
    <property type="match status" value="1"/>
</dbReference>
<dbReference type="GO" id="GO:0031179">
    <property type="term" value="P:peptide modification"/>
    <property type="evidence" value="ECO:0007669"/>
    <property type="project" value="InterPro"/>
</dbReference>
<dbReference type="InterPro" id="IPR007822">
    <property type="entry name" value="LANC-like"/>
</dbReference>
<evidence type="ECO:0000313" key="3">
    <source>
        <dbReference type="Proteomes" id="UP000265715"/>
    </source>
</evidence>
<dbReference type="InterPro" id="IPR012341">
    <property type="entry name" value="6hp_glycosidase-like_sf"/>
</dbReference>
<dbReference type="SUPFAM" id="SSF158745">
    <property type="entry name" value="LanC-like"/>
    <property type="match status" value="1"/>
</dbReference>
<accession>A0A399EGV6</accession>
<proteinExistence type="predicted"/>
<dbReference type="InterPro" id="IPR008266">
    <property type="entry name" value="Tyr_kinase_AS"/>
</dbReference>
<dbReference type="NCBIfam" id="NF038151">
    <property type="entry name" value="lanthi_synth_III"/>
    <property type="match status" value="1"/>
</dbReference>
<dbReference type="SMART" id="SM01260">
    <property type="entry name" value="LANC_like"/>
    <property type="match status" value="1"/>
</dbReference>
<dbReference type="GO" id="GO:0005524">
    <property type="term" value="F:ATP binding"/>
    <property type="evidence" value="ECO:0007669"/>
    <property type="project" value="InterPro"/>
</dbReference>
<dbReference type="SMART" id="SM00220">
    <property type="entry name" value="S_TKc"/>
    <property type="match status" value="1"/>
</dbReference>
<feature type="domain" description="Protein kinase" evidence="1">
    <location>
        <begin position="229"/>
        <end position="499"/>
    </location>
</feature>
<dbReference type="GO" id="GO:0004672">
    <property type="term" value="F:protein kinase activity"/>
    <property type="evidence" value="ECO:0007669"/>
    <property type="project" value="InterPro"/>
</dbReference>
<protein>
    <submittedName>
        <fullName evidence="2">Type 2 lantibiotic biosynthesis protein LanM</fullName>
    </submittedName>
</protein>